<proteinExistence type="predicted"/>
<feature type="non-terminal residue" evidence="6">
    <location>
        <position position="68"/>
    </location>
</feature>
<dbReference type="GO" id="GO:0008270">
    <property type="term" value="F:zinc ion binding"/>
    <property type="evidence" value="ECO:0007669"/>
    <property type="project" value="UniProtKB-KW"/>
</dbReference>
<dbReference type="EMBL" id="GG666527">
    <property type="protein sequence ID" value="EEN58837.1"/>
    <property type="molecule type" value="Genomic_DNA"/>
</dbReference>
<dbReference type="Pfam" id="PF13445">
    <property type="entry name" value="zf-RING_UBOX"/>
    <property type="match status" value="1"/>
</dbReference>
<dbReference type="InterPro" id="IPR047153">
    <property type="entry name" value="TRIM45/56/19-like"/>
</dbReference>
<dbReference type="PANTHER" id="PTHR25462">
    <property type="entry name" value="BONUS, ISOFORM C-RELATED"/>
    <property type="match status" value="1"/>
</dbReference>
<dbReference type="PANTHER" id="PTHR25462:SF229">
    <property type="entry name" value="TRANSCRIPTION INTERMEDIARY FACTOR 1-BETA"/>
    <property type="match status" value="1"/>
</dbReference>
<dbReference type="AlphaFoldDB" id="C3YLA0"/>
<dbReference type="Gene3D" id="3.30.40.10">
    <property type="entry name" value="Zinc/RING finger domain, C3HC4 (zinc finger)"/>
    <property type="match status" value="1"/>
</dbReference>
<dbReference type="PROSITE" id="PS50089">
    <property type="entry name" value="ZF_RING_2"/>
    <property type="match status" value="1"/>
</dbReference>
<dbReference type="FunFam" id="3.30.40.10:FF:000838">
    <property type="entry name" value="Uncharacterized protein"/>
    <property type="match status" value="1"/>
</dbReference>
<accession>C3YLA0</accession>
<evidence type="ECO:0000313" key="6">
    <source>
        <dbReference type="EMBL" id="EEN58837.1"/>
    </source>
</evidence>
<dbReference type="InterPro" id="IPR017907">
    <property type="entry name" value="Znf_RING_CS"/>
</dbReference>
<name>C3YLA0_BRAFL</name>
<organism>
    <name type="scientific">Branchiostoma floridae</name>
    <name type="common">Florida lancelet</name>
    <name type="synonym">Amphioxus</name>
    <dbReference type="NCBI Taxonomy" id="7739"/>
    <lineage>
        <taxon>Eukaryota</taxon>
        <taxon>Metazoa</taxon>
        <taxon>Chordata</taxon>
        <taxon>Cephalochordata</taxon>
        <taxon>Leptocardii</taxon>
        <taxon>Amphioxiformes</taxon>
        <taxon>Branchiostomatidae</taxon>
        <taxon>Branchiostoma</taxon>
    </lineage>
</organism>
<dbReference type="SMART" id="SM00184">
    <property type="entry name" value="RING"/>
    <property type="match status" value="1"/>
</dbReference>
<evidence type="ECO:0000256" key="2">
    <source>
        <dbReference type="ARBA" id="ARBA00022771"/>
    </source>
</evidence>
<evidence type="ECO:0000259" key="5">
    <source>
        <dbReference type="PROSITE" id="PS50089"/>
    </source>
</evidence>
<keyword evidence="1" id="KW-0479">Metal-binding</keyword>
<reference evidence="6" key="1">
    <citation type="journal article" date="2008" name="Nature">
        <title>The amphioxus genome and the evolution of the chordate karyotype.</title>
        <authorList>
            <consortium name="US DOE Joint Genome Institute (JGI-PGF)"/>
            <person name="Putnam N.H."/>
            <person name="Butts T."/>
            <person name="Ferrier D.E.K."/>
            <person name="Furlong R.F."/>
            <person name="Hellsten U."/>
            <person name="Kawashima T."/>
            <person name="Robinson-Rechavi M."/>
            <person name="Shoguchi E."/>
            <person name="Terry A."/>
            <person name="Yu J.-K."/>
            <person name="Benito-Gutierrez E.L."/>
            <person name="Dubchak I."/>
            <person name="Garcia-Fernandez J."/>
            <person name="Gibson-Brown J.J."/>
            <person name="Grigoriev I.V."/>
            <person name="Horton A.C."/>
            <person name="de Jong P.J."/>
            <person name="Jurka J."/>
            <person name="Kapitonov V.V."/>
            <person name="Kohara Y."/>
            <person name="Kuroki Y."/>
            <person name="Lindquist E."/>
            <person name="Lucas S."/>
            <person name="Osoegawa K."/>
            <person name="Pennacchio L.A."/>
            <person name="Salamov A.A."/>
            <person name="Satou Y."/>
            <person name="Sauka-Spengler T."/>
            <person name="Schmutz J."/>
            <person name="Shin-I T."/>
            <person name="Toyoda A."/>
            <person name="Bronner-Fraser M."/>
            <person name="Fujiyama A."/>
            <person name="Holland L.Z."/>
            <person name="Holland P.W.H."/>
            <person name="Satoh N."/>
            <person name="Rokhsar D.S."/>
        </authorList>
    </citation>
    <scope>NUCLEOTIDE SEQUENCE [LARGE SCALE GENOMIC DNA]</scope>
    <source>
        <strain evidence="6">S238N-H82</strain>
        <tissue evidence="6">Testes</tissue>
    </source>
</reference>
<evidence type="ECO:0000256" key="1">
    <source>
        <dbReference type="ARBA" id="ARBA00022723"/>
    </source>
</evidence>
<dbReference type="InterPro" id="IPR027370">
    <property type="entry name" value="Znf-RING_euk"/>
</dbReference>
<dbReference type="InParanoid" id="C3YLA0"/>
<dbReference type="PROSITE" id="PS00518">
    <property type="entry name" value="ZF_RING_1"/>
    <property type="match status" value="1"/>
</dbReference>
<evidence type="ECO:0000256" key="4">
    <source>
        <dbReference type="PROSITE-ProRule" id="PRU00175"/>
    </source>
</evidence>
<keyword evidence="3" id="KW-0862">Zinc</keyword>
<keyword evidence="2 4" id="KW-0863">Zinc-finger</keyword>
<dbReference type="InterPro" id="IPR001841">
    <property type="entry name" value="Znf_RING"/>
</dbReference>
<gene>
    <name evidence="6" type="ORF">BRAFLDRAFT_236479</name>
</gene>
<protein>
    <recommendedName>
        <fullName evidence="5">RING-type domain-containing protein</fullName>
    </recommendedName>
</protein>
<sequence length="68" mass="7608">MASATEQSFKQKILEEDLCCGICQETFRRPKALPCLHTFCEECLTETANLGDLCCPLCRREVPLPTDG</sequence>
<evidence type="ECO:0000256" key="3">
    <source>
        <dbReference type="ARBA" id="ARBA00022833"/>
    </source>
</evidence>
<dbReference type="SUPFAM" id="SSF57850">
    <property type="entry name" value="RING/U-box"/>
    <property type="match status" value="1"/>
</dbReference>
<dbReference type="InterPro" id="IPR013083">
    <property type="entry name" value="Znf_RING/FYVE/PHD"/>
</dbReference>
<dbReference type="eggNOG" id="KOG2177">
    <property type="taxonomic scope" value="Eukaryota"/>
</dbReference>
<feature type="domain" description="RING-type" evidence="5">
    <location>
        <begin position="20"/>
        <end position="59"/>
    </location>
</feature>